<comment type="caution">
    <text evidence="19">The sequence shown here is derived from an EMBL/GenBank/DDBJ whole genome shotgun (WGS) entry which is preliminary data.</text>
</comment>
<name>A0A834ING3_RHYFE</name>
<keyword evidence="5 16" id="KW-0653">Protein transport</keyword>
<evidence type="ECO:0000256" key="17">
    <source>
        <dbReference type="SAM" id="MobiDB-lite"/>
    </source>
</evidence>
<evidence type="ECO:0000256" key="9">
    <source>
        <dbReference type="ARBA" id="ARBA00023136"/>
    </source>
</evidence>
<dbReference type="FunFam" id="1.10.10.10:FF:000296">
    <property type="entry name" value="Peroxisomal membrane protein PEX14"/>
    <property type="match status" value="1"/>
</dbReference>
<evidence type="ECO:0000256" key="2">
    <source>
        <dbReference type="ARBA" id="ARBA00022448"/>
    </source>
</evidence>
<evidence type="ECO:0000256" key="12">
    <source>
        <dbReference type="ARBA" id="ARBA00037847"/>
    </source>
</evidence>
<accession>A0A834ING3</accession>
<keyword evidence="2 16" id="KW-0813">Transport</keyword>
<dbReference type="EMBL" id="JAACXV010000183">
    <property type="protein sequence ID" value="KAF7282232.1"/>
    <property type="molecule type" value="Genomic_DNA"/>
</dbReference>
<dbReference type="GO" id="GO:0016560">
    <property type="term" value="P:protein import into peroxisome matrix, docking"/>
    <property type="evidence" value="ECO:0007669"/>
    <property type="project" value="UniProtKB-UniRule"/>
</dbReference>
<keyword evidence="4" id="KW-0812">Transmembrane</keyword>
<organism evidence="19 20">
    <name type="scientific">Rhynchophorus ferrugineus</name>
    <name type="common">Red palm weevil</name>
    <name type="synonym">Curculio ferrugineus</name>
    <dbReference type="NCBI Taxonomy" id="354439"/>
    <lineage>
        <taxon>Eukaryota</taxon>
        <taxon>Metazoa</taxon>
        <taxon>Ecdysozoa</taxon>
        <taxon>Arthropoda</taxon>
        <taxon>Hexapoda</taxon>
        <taxon>Insecta</taxon>
        <taxon>Pterygota</taxon>
        <taxon>Neoptera</taxon>
        <taxon>Endopterygota</taxon>
        <taxon>Coleoptera</taxon>
        <taxon>Polyphaga</taxon>
        <taxon>Cucujiformia</taxon>
        <taxon>Curculionidae</taxon>
        <taxon>Dryophthorinae</taxon>
        <taxon>Rhynchophorus</taxon>
    </lineage>
</organism>
<dbReference type="OrthoDB" id="441517at2759"/>
<keyword evidence="9 16" id="KW-0472">Membrane</keyword>
<evidence type="ECO:0000256" key="6">
    <source>
        <dbReference type="ARBA" id="ARBA00022989"/>
    </source>
</evidence>
<evidence type="ECO:0000256" key="4">
    <source>
        <dbReference type="ARBA" id="ARBA00022692"/>
    </source>
</evidence>
<gene>
    <name evidence="19" type="ORF">GWI33_003032</name>
</gene>
<evidence type="ECO:0000256" key="14">
    <source>
        <dbReference type="ARBA" id="ARBA00055057"/>
    </source>
</evidence>
<reference evidence="19" key="1">
    <citation type="submission" date="2020-08" db="EMBL/GenBank/DDBJ databases">
        <title>Genome sequencing and assembly of the red palm weevil Rhynchophorus ferrugineus.</title>
        <authorList>
            <person name="Dias G.B."/>
            <person name="Bergman C.M."/>
            <person name="Manee M."/>
        </authorList>
    </citation>
    <scope>NUCLEOTIDE SEQUENCE</scope>
    <source>
        <strain evidence="19">AA-2017</strain>
        <tissue evidence="19">Whole larva</tissue>
    </source>
</reference>
<feature type="compositionally biased region" description="Basic and acidic residues" evidence="17">
    <location>
        <begin position="274"/>
        <end position="297"/>
    </location>
</feature>
<comment type="subunit">
    <text evidence="15">Interacts with PEX13; forming the PEX13-PEX14 docking complex. Interacts with PEX5 (via WxxxF/Y motifs). Interacts with PEX19. Interacts with tubulin.</text>
</comment>
<dbReference type="Gene3D" id="1.10.10.10">
    <property type="entry name" value="Winged helix-like DNA-binding domain superfamily/Winged helix DNA-binding domain"/>
    <property type="match status" value="1"/>
</dbReference>
<dbReference type="Proteomes" id="UP000625711">
    <property type="component" value="Unassembled WGS sequence"/>
</dbReference>
<dbReference type="InterPro" id="IPR025655">
    <property type="entry name" value="PEX14"/>
</dbReference>
<evidence type="ECO:0000256" key="7">
    <source>
        <dbReference type="ARBA" id="ARBA00022990"/>
    </source>
</evidence>
<dbReference type="InterPro" id="IPR036388">
    <property type="entry name" value="WH-like_DNA-bd_sf"/>
</dbReference>
<evidence type="ECO:0000256" key="3">
    <source>
        <dbReference type="ARBA" id="ARBA00022553"/>
    </source>
</evidence>
<evidence type="ECO:0000256" key="1">
    <source>
        <dbReference type="ARBA" id="ARBA00005443"/>
    </source>
</evidence>
<proteinExistence type="inferred from homology"/>
<feature type="region of interest" description="Disordered" evidence="17">
    <location>
        <begin position="224"/>
        <end position="297"/>
    </location>
</feature>
<evidence type="ECO:0000256" key="15">
    <source>
        <dbReference type="ARBA" id="ARBA00065694"/>
    </source>
</evidence>
<evidence type="ECO:0000259" key="18">
    <source>
        <dbReference type="Pfam" id="PF04695"/>
    </source>
</evidence>
<sequence>MNSDIEANSDNTAMDESQSLVREDLVNTAIKFLQNPKVINSPLAQKQQFLQRRGLTEEEIRIACERSGAYNHHEQYLSKFPQNPYATNVAYRGYIPHQVTLFDRIRNITQNIALFSIVAYIFQKFFRKYIAPFLFGRKKKSVEDKIDKLEENVEKSISDIRSSIGDVKSELDKICYTSENEVVSQIKELQSEVATVKGLLLTRKQFPSVANSPVVPPSIPAWQMSSVHQQHEQEGDSEENKEELLEIASGSGSSEHEHGMKTSESSLEIICSAKDYDSESSHSKKSSRDENTTEKIL</sequence>
<comment type="similarity">
    <text evidence="1 16">Belongs to the peroxin-14 family.</text>
</comment>
<dbReference type="Pfam" id="PF04695">
    <property type="entry name" value="Pex14_N"/>
    <property type="match status" value="1"/>
</dbReference>
<dbReference type="PANTHER" id="PTHR23058:SF0">
    <property type="entry name" value="PEROXISOMAL MEMBRANE PROTEIN PEX14"/>
    <property type="match status" value="1"/>
</dbReference>
<protein>
    <recommendedName>
        <fullName evidence="11 16">Peroxisomal membrane protein PEX14</fullName>
    </recommendedName>
    <alternativeName>
        <fullName evidence="16">Peroxin-14</fullName>
    </alternativeName>
</protein>
<dbReference type="GO" id="GO:0012505">
    <property type="term" value="C:endomembrane system"/>
    <property type="evidence" value="ECO:0007669"/>
    <property type="project" value="UniProtKB-SubCell"/>
</dbReference>
<dbReference type="PANTHER" id="PTHR23058">
    <property type="entry name" value="PEROXISOMAL MEMBRANE PROTEIN PEX14"/>
    <property type="match status" value="1"/>
</dbReference>
<keyword evidence="7" id="KW-0007">Acetylation</keyword>
<keyword evidence="8" id="KW-0811">Translocation</keyword>
<comment type="function">
    <text evidence="14">Component of the PEX13-PEX14 docking complex, a translocon channel that specifically mediates the import of peroxisomal cargo proteins bound to PEX5 receptor. The PEX13-PEX14 docking complex forms a large import pore which can be opened to a diameter of about 9 nm. Mechanistically, PEX5 receptor along with cargo proteins associates with the PEX14 subunit of the PEX13-PEX14 docking complex in the cytosol, leading to the insertion of the receptor into the organelle membrane with the concomitant translocation of the cargo into the peroxisome matrix. Plays a key role for peroxisome movement through a direct interaction with tubulin.</text>
</comment>
<evidence type="ECO:0000256" key="5">
    <source>
        <dbReference type="ARBA" id="ARBA00022927"/>
    </source>
</evidence>
<keyword evidence="20" id="KW-1185">Reference proteome</keyword>
<evidence type="ECO:0000256" key="8">
    <source>
        <dbReference type="ARBA" id="ARBA00023010"/>
    </source>
</evidence>
<comment type="subcellular location">
    <subcellularLocation>
        <location evidence="12">Endomembrane system</location>
        <topology evidence="12">Single-pass membrane protein</topology>
    </subcellularLocation>
    <subcellularLocation>
        <location evidence="13 16">Peroxisome membrane</location>
    </subcellularLocation>
</comment>
<dbReference type="GO" id="GO:0005102">
    <property type="term" value="F:signaling receptor binding"/>
    <property type="evidence" value="ECO:0007669"/>
    <property type="project" value="TreeGrafter"/>
</dbReference>
<dbReference type="GO" id="GO:0005778">
    <property type="term" value="C:peroxisomal membrane"/>
    <property type="evidence" value="ECO:0007669"/>
    <property type="project" value="UniProtKB-SubCell"/>
</dbReference>
<keyword evidence="6" id="KW-1133">Transmembrane helix</keyword>
<evidence type="ECO:0000256" key="16">
    <source>
        <dbReference type="RuleBase" id="RU367032"/>
    </source>
</evidence>
<evidence type="ECO:0000256" key="13">
    <source>
        <dbReference type="ARBA" id="ARBA00046271"/>
    </source>
</evidence>
<keyword evidence="10 16" id="KW-0576">Peroxisome</keyword>
<evidence type="ECO:0000313" key="20">
    <source>
        <dbReference type="Proteomes" id="UP000625711"/>
    </source>
</evidence>
<evidence type="ECO:0000256" key="10">
    <source>
        <dbReference type="ARBA" id="ARBA00023140"/>
    </source>
</evidence>
<evidence type="ECO:0000256" key="11">
    <source>
        <dbReference type="ARBA" id="ARBA00029502"/>
    </source>
</evidence>
<dbReference type="AlphaFoldDB" id="A0A834ING3"/>
<keyword evidence="3" id="KW-0597">Phosphoprotein</keyword>
<dbReference type="InterPro" id="IPR006785">
    <property type="entry name" value="Pex14_N"/>
</dbReference>
<evidence type="ECO:0000313" key="19">
    <source>
        <dbReference type="EMBL" id="KAF7282232.1"/>
    </source>
</evidence>
<feature type="domain" description="Peroxisome membrane anchor protein Pex14p N-terminal" evidence="18">
    <location>
        <begin position="22"/>
        <end position="63"/>
    </location>
</feature>
<dbReference type="GO" id="GO:1990429">
    <property type="term" value="C:peroxisomal importomer complex"/>
    <property type="evidence" value="ECO:0007669"/>
    <property type="project" value="TreeGrafter"/>
</dbReference>